<feature type="transmembrane region" description="Helical" evidence="1">
    <location>
        <begin position="6"/>
        <end position="25"/>
    </location>
</feature>
<dbReference type="Proteomes" id="UP000294697">
    <property type="component" value="Unassembled WGS sequence"/>
</dbReference>
<keyword evidence="1" id="KW-0472">Membrane</keyword>
<name>A0A4R7YL61_9FIRM</name>
<keyword evidence="1" id="KW-0812">Transmembrane</keyword>
<organism evidence="2 3">
    <name type="scientific">Halanaerobium saccharolyticum</name>
    <dbReference type="NCBI Taxonomy" id="43595"/>
    <lineage>
        <taxon>Bacteria</taxon>
        <taxon>Bacillati</taxon>
        <taxon>Bacillota</taxon>
        <taxon>Clostridia</taxon>
        <taxon>Halanaerobiales</taxon>
        <taxon>Halanaerobiaceae</taxon>
        <taxon>Halanaerobium</taxon>
    </lineage>
</organism>
<dbReference type="AlphaFoldDB" id="A0A4R7YL61"/>
<accession>A0A4R7YL61</accession>
<dbReference type="OrthoDB" id="7054911at2"/>
<protein>
    <submittedName>
        <fullName evidence="2">SIR2-like protein</fullName>
    </submittedName>
</protein>
<comment type="caution">
    <text evidence="2">The sequence shown here is derived from an EMBL/GenBank/DDBJ whole genome shotgun (WGS) entry which is preliminary data.</text>
</comment>
<gene>
    <name evidence="2" type="ORF">C8C77_1463</name>
</gene>
<evidence type="ECO:0000313" key="2">
    <source>
        <dbReference type="EMBL" id="TDV97349.1"/>
    </source>
</evidence>
<keyword evidence="1" id="KW-1133">Transmembrane helix</keyword>
<dbReference type="EMBL" id="SODA01000046">
    <property type="protein sequence ID" value="TDV97349.1"/>
    <property type="molecule type" value="Genomic_DNA"/>
</dbReference>
<evidence type="ECO:0000256" key="1">
    <source>
        <dbReference type="SAM" id="Phobius"/>
    </source>
</evidence>
<proteinExistence type="predicted"/>
<sequence length="347" mass="40700">MENVVYILGAGFSAPLGLPVMSNFLSKSKDMYFNTDGEYDYFDEVFKLIERMSYIKNYYNSNLFNIEEILSILEMRNFLNDDQDKKMFINYISDVIEYYTPTINSRSLPDKNFHHAIMGSKDKIHNTYGNFIVSIFNLIFKNEGVKSYKTNSDSNYNYSIISLNYDRVIENYVDHLSKVYDPKDDLKIITSLEEYNNSPSQLPLCKLHGCVELGNIIPPTWNKTSNDKLLKTWQLADKLLSEANHIRILGYSLPVTDSYIIYLLKSSILDCDHLKSIDVITLDKNKQTKSNYDQFIDFANYRFKNANIVDYFQMIKEVLTEGDLLARSDRYNYNFLERSHNKFMNEY</sequence>
<evidence type="ECO:0000313" key="3">
    <source>
        <dbReference type="Proteomes" id="UP000294697"/>
    </source>
</evidence>
<dbReference type="RefSeq" id="WP_111573502.1">
    <property type="nucleotide sequence ID" value="NZ_QLME01000041.1"/>
</dbReference>
<dbReference type="Pfam" id="PF13289">
    <property type="entry name" value="SIR2_2"/>
    <property type="match status" value="1"/>
</dbReference>
<reference evidence="2 3" key="1">
    <citation type="submission" date="2019-03" db="EMBL/GenBank/DDBJ databases">
        <title>Subsurface microbial communities from deep shales in Ohio and West Virginia, USA.</title>
        <authorList>
            <person name="Wrighton K."/>
        </authorList>
    </citation>
    <scope>NUCLEOTIDE SEQUENCE [LARGE SCALE GENOMIC DNA]</scope>
    <source>
        <strain evidence="2 3">MSL9.2</strain>
    </source>
</reference>